<evidence type="ECO:0000313" key="2">
    <source>
        <dbReference type="EMBL" id="RCU52721.1"/>
    </source>
</evidence>
<dbReference type="EMBL" id="QPID01000001">
    <property type="protein sequence ID" value="RCU52721.1"/>
    <property type="molecule type" value="Genomic_DNA"/>
</dbReference>
<dbReference type="RefSeq" id="WP_114336629.1">
    <property type="nucleotide sequence ID" value="NZ_QPID01000001.1"/>
</dbReference>
<dbReference type="Pfam" id="PF11006">
    <property type="entry name" value="DUF2845"/>
    <property type="match status" value="1"/>
</dbReference>
<organism evidence="2 3">
    <name type="scientific">Corallincola holothuriorum</name>
    <dbReference type="NCBI Taxonomy" id="2282215"/>
    <lineage>
        <taxon>Bacteria</taxon>
        <taxon>Pseudomonadati</taxon>
        <taxon>Pseudomonadota</taxon>
        <taxon>Gammaproteobacteria</taxon>
        <taxon>Alteromonadales</taxon>
        <taxon>Psychromonadaceae</taxon>
        <taxon>Corallincola</taxon>
    </lineage>
</organism>
<comment type="caution">
    <text evidence="2">The sequence shown here is derived from an EMBL/GenBank/DDBJ whole genome shotgun (WGS) entry which is preliminary data.</text>
</comment>
<evidence type="ECO:0008006" key="4">
    <source>
        <dbReference type="Google" id="ProtNLM"/>
    </source>
</evidence>
<sequence>MRSFYQVSLLFISIISSAIVVAGTYTVTNVKCEGGWVTREDDKLVVISKCGSPVLSDVVSGDDETKVERVGFQLENEKQITIFTFKAGKVVLIEKISD</sequence>
<feature type="chain" id="PRO_5016743974" description="DUF2845 domain-containing protein" evidence="1">
    <location>
        <begin position="23"/>
        <end position="98"/>
    </location>
</feature>
<feature type="signal peptide" evidence="1">
    <location>
        <begin position="1"/>
        <end position="22"/>
    </location>
</feature>
<dbReference type="InterPro" id="IPR021268">
    <property type="entry name" value="DUF2845"/>
</dbReference>
<proteinExistence type="predicted"/>
<reference evidence="2 3" key="1">
    <citation type="submission" date="2018-07" db="EMBL/GenBank/DDBJ databases">
        <title>Corallincola holothuriorum sp. nov., a new facultative anaerobe isolated from sea cucumber Apostichopus japonicus.</title>
        <authorList>
            <person name="Xia H."/>
        </authorList>
    </citation>
    <scope>NUCLEOTIDE SEQUENCE [LARGE SCALE GENOMIC DNA]</scope>
    <source>
        <strain evidence="2 3">C4</strain>
    </source>
</reference>
<gene>
    <name evidence="2" type="ORF">DU002_01790</name>
</gene>
<accession>A0A368NU29</accession>
<name>A0A368NU29_9GAMM</name>
<dbReference type="OrthoDB" id="6401417at2"/>
<dbReference type="Proteomes" id="UP000252558">
    <property type="component" value="Unassembled WGS sequence"/>
</dbReference>
<keyword evidence="1" id="KW-0732">Signal</keyword>
<evidence type="ECO:0000313" key="3">
    <source>
        <dbReference type="Proteomes" id="UP000252558"/>
    </source>
</evidence>
<protein>
    <recommendedName>
        <fullName evidence="4">DUF2845 domain-containing protein</fullName>
    </recommendedName>
</protein>
<dbReference type="AlphaFoldDB" id="A0A368NU29"/>
<evidence type="ECO:0000256" key="1">
    <source>
        <dbReference type="SAM" id="SignalP"/>
    </source>
</evidence>
<keyword evidence="3" id="KW-1185">Reference proteome</keyword>